<organism evidence="1 2">
    <name type="scientific">Pseudomonas putida</name>
    <name type="common">Arthrobacter siderocapsulatus</name>
    <dbReference type="NCBI Taxonomy" id="303"/>
    <lineage>
        <taxon>Bacteria</taxon>
        <taxon>Pseudomonadati</taxon>
        <taxon>Pseudomonadota</taxon>
        <taxon>Gammaproteobacteria</taxon>
        <taxon>Pseudomonadales</taxon>
        <taxon>Pseudomonadaceae</taxon>
        <taxon>Pseudomonas</taxon>
    </lineage>
</organism>
<proteinExistence type="predicted"/>
<protein>
    <submittedName>
        <fullName evidence="1">Uncharacterized protein</fullName>
    </submittedName>
</protein>
<evidence type="ECO:0000313" key="1">
    <source>
        <dbReference type="EMBL" id="KAF0255707.1"/>
    </source>
</evidence>
<sequence>MSTPMTDYQIAEAALKKVLAALPCERTLLEQVTHTALPFIREDGTIVGPAADNAAVFVQYPSDWEGLAVSSNTGSHSFWFFYFCDTFRERAMACLGNQPSVCAAIEAAVHHVKADIRHWNSLRAAA</sequence>
<name>A0A7V8J5L0_PSEPU</name>
<evidence type="ECO:0000313" key="2">
    <source>
        <dbReference type="Proteomes" id="UP000442695"/>
    </source>
</evidence>
<dbReference type="EMBL" id="WOWR01000005">
    <property type="protein sequence ID" value="KAF0255707.1"/>
    <property type="molecule type" value="Genomic_DNA"/>
</dbReference>
<reference evidence="1 2" key="1">
    <citation type="submission" date="2019-12" db="EMBL/GenBank/DDBJ databases">
        <authorList>
            <person name="Woiski C."/>
        </authorList>
    </citation>
    <scope>NUCLEOTIDE SEQUENCE [LARGE SCALE GENOMIC DNA]</scope>
    <source>
        <strain evidence="1 2">BOE100</strain>
    </source>
</reference>
<comment type="caution">
    <text evidence="1">The sequence shown here is derived from an EMBL/GenBank/DDBJ whole genome shotgun (WGS) entry which is preliminary data.</text>
</comment>
<gene>
    <name evidence="1" type="ORF">GN299_06345</name>
</gene>
<dbReference type="Proteomes" id="UP000442695">
    <property type="component" value="Unassembled WGS sequence"/>
</dbReference>
<dbReference type="AlphaFoldDB" id="A0A7V8J5L0"/>
<accession>A0A7V8J5L0</accession>
<dbReference type="RefSeq" id="WP_156858600.1">
    <property type="nucleotide sequence ID" value="NZ_WOWR01000005.1"/>
</dbReference>